<dbReference type="SUPFAM" id="SSF53474">
    <property type="entry name" value="alpha/beta-Hydrolases"/>
    <property type="match status" value="1"/>
</dbReference>
<sequence length="562" mass="65298">MSEHQSQPTRRHLPLILIGGFGNFSTDDEKKSTYLGFNIGSAYHHKKGENHIYEGMILRFLKSDWQYQDATNVVFYRGKEIESEPIIPRKIKYIEEMSLQGEALPYQLQRLKDQGIVEKFQNLQANGLFSGNRVIVDPTMALKFLESTEEPYRSVWVFRYYDLDKRNFESYGNALVRLIDCIREVAADEQGVKPKVNIIAYSMGGLVIRQAIQETYPQSNLQAEDYINKVVTLGTPHRGITFQLLQDWLGTEAEKDLERMNPQNQDDIENPNSFWNFKDYFPLERLLTVVGTNYRPYHNWSGTWLNRLFSEANEYGLNYNRSDGLVKQFAAQIPGAPRTFVHKCHGGFDSLITSRESFEVATRFLFGNVRVRLRMVKAQISRGKDLFGKSEFFLGVSIKPRGVDFELFHQSKDAENCYGPFSEENLSDENLAFPWADDNKLIWEGYLDTIPIWEDESIQPKDLVIRLDVYVGERDLLGIGFSDNLIFREQYYIRALLTTTTPELYLHKHELFALPDFQPERQEMMRMVENGWHFDVLGTGFKGRFCIEIDRIPEQGQPEPLI</sequence>
<dbReference type="InterPro" id="IPR029058">
    <property type="entry name" value="AB_hydrolase_fold"/>
</dbReference>
<dbReference type="Pfam" id="PF05057">
    <property type="entry name" value="DUF676"/>
    <property type="match status" value="1"/>
</dbReference>
<proteinExistence type="predicted"/>
<dbReference type="AlphaFoldDB" id="A0A6B3NFI4"/>
<feature type="domain" description="DUF676" evidence="1">
    <location>
        <begin position="176"/>
        <end position="243"/>
    </location>
</feature>
<organism evidence="2">
    <name type="scientific">Symploca sp. SIO1C4</name>
    <dbReference type="NCBI Taxonomy" id="2607765"/>
    <lineage>
        <taxon>Bacteria</taxon>
        <taxon>Bacillati</taxon>
        <taxon>Cyanobacteriota</taxon>
        <taxon>Cyanophyceae</taxon>
        <taxon>Coleofasciculales</taxon>
        <taxon>Coleofasciculaceae</taxon>
        <taxon>Symploca</taxon>
    </lineage>
</organism>
<gene>
    <name evidence="2" type="ORF">F6J89_22935</name>
</gene>
<dbReference type="Gene3D" id="3.40.50.1820">
    <property type="entry name" value="alpha/beta hydrolase"/>
    <property type="match status" value="1"/>
</dbReference>
<protein>
    <recommendedName>
        <fullName evidence="1">DUF676 domain-containing protein</fullName>
    </recommendedName>
</protein>
<evidence type="ECO:0000259" key="1">
    <source>
        <dbReference type="Pfam" id="PF05057"/>
    </source>
</evidence>
<reference evidence="2" key="1">
    <citation type="submission" date="2019-11" db="EMBL/GenBank/DDBJ databases">
        <title>Genomic insights into an expanded diversity of filamentous marine cyanobacteria reveals the extraordinary biosynthetic potential of Moorea and Okeania.</title>
        <authorList>
            <person name="Ferreira Leao T."/>
            <person name="Wang M."/>
            <person name="Moss N."/>
            <person name="Da Silva R."/>
            <person name="Sanders J."/>
            <person name="Nurk S."/>
            <person name="Gurevich A."/>
            <person name="Humphrey G."/>
            <person name="Reher R."/>
            <person name="Zhu Q."/>
            <person name="Belda-Ferre P."/>
            <person name="Glukhov E."/>
            <person name="Rex R."/>
            <person name="Dorrestein P.C."/>
            <person name="Knight R."/>
            <person name="Pevzner P."/>
            <person name="Gerwick W.H."/>
            <person name="Gerwick L."/>
        </authorList>
    </citation>
    <scope>NUCLEOTIDE SEQUENCE</scope>
    <source>
        <strain evidence="2">SIO1C4</strain>
    </source>
</reference>
<dbReference type="InterPro" id="IPR007751">
    <property type="entry name" value="DUF676_lipase-like"/>
</dbReference>
<comment type="caution">
    <text evidence="2">The sequence shown here is derived from an EMBL/GenBank/DDBJ whole genome shotgun (WGS) entry which is preliminary data.</text>
</comment>
<accession>A0A6B3NFI4</accession>
<name>A0A6B3NFI4_9CYAN</name>
<dbReference type="EMBL" id="JAAHFQ010000546">
    <property type="protein sequence ID" value="NER30400.1"/>
    <property type="molecule type" value="Genomic_DNA"/>
</dbReference>
<evidence type="ECO:0000313" key="2">
    <source>
        <dbReference type="EMBL" id="NER30400.1"/>
    </source>
</evidence>